<dbReference type="GO" id="GO:0032259">
    <property type="term" value="P:methylation"/>
    <property type="evidence" value="ECO:0007669"/>
    <property type="project" value="UniProtKB-KW"/>
</dbReference>
<dbReference type="RefSeq" id="WP_073068070.1">
    <property type="nucleotide sequence ID" value="NZ_FQUS01000029.1"/>
</dbReference>
<gene>
    <name evidence="9" type="ORF">SAMN05443144_1293</name>
</gene>
<dbReference type="EC" id="2.1.1.72" evidence="2"/>
<comment type="catalytic activity">
    <reaction evidence="6">
        <text>a 2'-deoxyadenosine in DNA + S-adenosyl-L-methionine = an N(6)-methyl-2'-deoxyadenosine in DNA + S-adenosyl-L-homocysteine + H(+)</text>
        <dbReference type="Rhea" id="RHEA:15197"/>
        <dbReference type="Rhea" id="RHEA-COMP:12418"/>
        <dbReference type="Rhea" id="RHEA-COMP:12419"/>
        <dbReference type="ChEBI" id="CHEBI:15378"/>
        <dbReference type="ChEBI" id="CHEBI:57856"/>
        <dbReference type="ChEBI" id="CHEBI:59789"/>
        <dbReference type="ChEBI" id="CHEBI:90615"/>
        <dbReference type="ChEBI" id="CHEBI:90616"/>
        <dbReference type="EC" id="2.1.1.72"/>
    </reaction>
</comment>
<keyword evidence="3 9" id="KW-0489">Methyltransferase</keyword>
<evidence type="ECO:0000256" key="4">
    <source>
        <dbReference type="ARBA" id="ARBA00022679"/>
    </source>
</evidence>
<dbReference type="InterPro" id="IPR029063">
    <property type="entry name" value="SAM-dependent_MTases_sf"/>
</dbReference>
<name>A0A1M5K055_9BACT</name>
<protein>
    <recommendedName>
        <fullName evidence="2">site-specific DNA-methyltransferase (adenine-specific)</fullName>
        <ecNumber evidence="2">2.1.1.72</ecNumber>
    </recommendedName>
</protein>
<evidence type="ECO:0000256" key="6">
    <source>
        <dbReference type="ARBA" id="ARBA00047942"/>
    </source>
</evidence>
<dbReference type="InterPro" id="IPR002295">
    <property type="entry name" value="N4/N6-MTase_EcoPI_Mod-like"/>
</dbReference>
<evidence type="ECO:0000256" key="5">
    <source>
        <dbReference type="ARBA" id="ARBA00022691"/>
    </source>
</evidence>
<reference evidence="9 10" key="1">
    <citation type="submission" date="2016-11" db="EMBL/GenBank/DDBJ databases">
        <authorList>
            <person name="Jaros S."/>
            <person name="Januszkiewicz K."/>
            <person name="Wedrychowicz H."/>
        </authorList>
    </citation>
    <scope>NUCLEOTIDE SEQUENCE [LARGE SCALE GENOMIC DNA]</scope>
    <source>
        <strain evidence="9 10">DSM 21986</strain>
    </source>
</reference>
<evidence type="ECO:0000256" key="2">
    <source>
        <dbReference type="ARBA" id="ARBA00011900"/>
    </source>
</evidence>
<dbReference type="InterPro" id="IPR002941">
    <property type="entry name" value="DNA_methylase_N4/N6"/>
</dbReference>
<dbReference type="Pfam" id="PF01555">
    <property type="entry name" value="N6_N4_Mtase"/>
    <property type="match status" value="1"/>
</dbReference>
<accession>A0A1M5K055</accession>
<dbReference type="InterPro" id="IPR022221">
    <property type="entry name" value="TypeIII_RM_meth"/>
</dbReference>
<evidence type="ECO:0000313" key="9">
    <source>
        <dbReference type="EMBL" id="SHG45920.1"/>
    </source>
</evidence>
<evidence type="ECO:0000259" key="8">
    <source>
        <dbReference type="Pfam" id="PF12564"/>
    </source>
</evidence>
<dbReference type="GO" id="GO:0008170">
    <property type="term" value="F:N-methyltransferase activity"/>
    <property type="evidence" value="ECO:0007669"/>
    <property type="project" value="InterPro"/>
</dbReference>
<organism evidence="9 10">
    <name type="scientific">Fodinibius roseus</name>
    <dbReference type="NCBI Taxonomy" id="1194090"/>
    <lineage>
        <taxon>Bacteria</taxon>
        <taxon>Pseudomonadati</taxon>
        <taxon>Balneolota</taxon>
        <taxon>Balneolia</taxon>
        <taxon>Balneolales</taxon>
        <taxon>Balneolaceae</taxon>
        <taxon>Fodinibius</taxon>
    </lineage>
</organism>
<dbReference type="PIRSF" id="PIRSF015855">
    <property type="entry name" value="TypeIII_Mtase_mKpnI"/>
    <property type="match status" value="1"/>
</dbReference>
<dbReference type="SUPFAM" id="SSF53335">
    <property type="entry name" value="S-adenosyl-L-methionine-dependent methyltransferases"/>
    <property type="match status" value="1"/>
</dbReference>
<dbReference type="PRINTS" id="PR00506">
    <property type="entry name" value="D21N6MTFRASE"/>
</dbReference>
<keyword evidence="10" id="KW-1185">Reference proteome</keyword>
<evidence type="ECO:0000259" key="7">
    <source>
        <dbReference type="Pfam" id="PF01555"/>
    </source>
</evidence>
<sequence>MQRNLLEELKRVLAEDKRLVIDDKLVKNKIVELGLKLDEKLLNLLLSNDRLREHFFQKVNDTFVFDTQKFQRFISNKQFLPDSYTVFKNKIGLSNGDEYLSDSKDVTLAWAYKDCVLEGGQTEEEAKREEIFWNETLAPDQIDRLLDPKVFTNFTFFDNDGEQDVNEITEKNNLVIKGNNLLALHSLRKSYTGKVKLIYIDPPYNTRGAANTFAYNNTFNHSSWLTFMKNRLEVAKHLLRENGIFAVSIDHAELFYLGVMLDEIYGRENRMGVAAVVHNPGGRQDDNFFPTAHENMLFYAKDINRAELNTLGMSEEKLAEFRYKDEYGRYKLRGFRRSGSNSKKEERPGLYYPLYYNPDSQRLKIKKEKDNDIEILPIDTNGIERCWRWGPETLIKKKDKYIEVKKTGDSFSIYIKERESDYEGEKPKTIWDKSKYSGQTGTHELKSLFDDKVFSYPKSPHLIADVLKITTDVGDLVLDFFGGSGTTGSVAHKMGRQYIICEQMDYVESVTLKRLNKAIEGDETGISDDYDWKGGGSFIFTEMQKFNEQFINLIQNADTQEELLNIWNKMTENAFLSYRIDTTDFDDRADEFQKLSLDDQKKILLEILDKNQLYVNYSEMDNNDFEVSESDKQLNHQFYNISG</sequence>
<feature type="domain" description="Type III restriction/modification enzyme methylation subunit" evidence="8">
    <location>
        <begin position="38"/>
        <end position="93"/>
    </location>
</feature>
<dbReference type="EMBL" id="FQUS01000029">
    <property type="protein sequence ID" value="SHG45920.1"/>
    <property type="molecule type" value="Genomic_DNA"/>
</dbReference>
<dbReference type="STRING" id="1194090.SAMN05443144_1293"/>
<dbReference type="GO" id="GO:0003677">
    <property type="term" value="F:DNA binding"/>
    <property type="evidence" value="ECO:0007669"/>
    <property type="project" value="InterPro"/>
</dbReference>
<keyword evidence="4 9" id="KW-0808">Transferase</keyword>
<comment type="similarity">
    <text evidence="1">Belongs to the N(4)/N(6)-methyltransferase family.</text>
</comment>
<dbReference type="AlphaFoldDB" id="A0A1M5K055"/>
<evidence type="ECO:0000256" key="1">
    <source>
        <dbReference type="ARBA" id="ARBA00006594"/>
    </source>
</evidence>
<feature type="domain" description="DNA methylase N-4/N-6" evidence="7">
    <location>
        <begin position="195"/>
        <end position="505"/>
    </location>
</feature>
<dbReference type="Proteomes" id="UP000184041">
    <property type="component" value="Unassembled WGS sequence"/>
</dbReference>
<dbReference type="InterPro" id="IPR002052">
    <property type="entry name" value="DNA_methylase_N6_adenine_CS"/>
</dbReference>
<dbReference type="GO" id="GO:0009007">
    <property type="term" value="F:site-specific DNA-methyltransferase (adenine-specific) activity"/>
    <property type="evidence" value="ECO:0007669"/>
    <property type="project" value="UniProtKB-EC"/>
</dbReference>
<dbReference type="OrthoDB" id="9800801at2"/>
<dbReference type="PROSITE" id="PS00092">
    <property type="entry name" value="N6_MTASE"/>
    <property type="match status" value="1"/>
</dbReference>
<evidence type="ECO:0000313" key="10">
    <source>
        <dbReference type="Proteomes" id="UP000184041"/>
    </source>
</evidence>
<dbReference type="Pfam" id="PF12564">
    <property type="entry name" value="TypeIII_RM_meth"/>
    <property type="match status" value="1"/>
</dbReference>
<keyword evidence="5" id="KW-0949">S-adenosyl-L-methionine</keyword>
<evidence type="ECO:0000256" key="3">
    <source>
        <dbReference type="ARBA" id="ARBA00022603"/>
    </source>
</evidence>
<proteinExistence type="inferred from homology"/>
<dbReference type="Gene3D" id="3.40.50.150">
    <property type="entry name" value="Vaccinia Virus protein VP39"/>
    <property type="match status" value="1"/>
</dbReference>